<dbReference type="PANTHER" id="PTHR43736">
    <property type="entry name" value="ADP-RIBOSE PYROPHOSPHATASE"/>
    <property type="match status" value="1"/>
</dbReference>
<dbReference type="PROSITE" id="PS51462">
    <property type="entry name" value="NUDIX"/>
    <property type="match status" value="1"/>
</dbReference>
<dbReference type="GO" id="GO:0016787">
    <property type="term" value="F:hydrolase activity"/>
    <property type="evidence" value="ECO:0007669"/>
    <property type="project" value="UniProtKB-KW"/>
</dbReference>
<dbReference type="Pfam" id="PF00293">
    <property type="entry name" value="NUDIX"/>
    <property type="match status" value="1"/>
</dbReference>
<organism evidence="4 5">
    <name type="scientific">Micromonospora globbae</name>
    <dbReference type="NCBI Taxonomy" id="1894969"/>
    <lineage>
        <taxon>Bacteria</taxon>
        <taxon>Bacillati</taxon>
        <taxon>Actinomycetota</taxon>
        <taxon>Actinomycetes</taxon>
        <taxon>Micromonosporales</taxon>
        <taxon>Micromonosporaceae</taxon>
        <taxon>Micromonospora</taxon>
    </lineage>
</organism>
<dbReference type="AlphaFoldDB" id="A0A420F0Q1"/>
<dbReference type="PRINTS" id="PR00502">
    <property type="entry name" value="NUDIXFAMILY"/>
</dbReference>
<sequence>MIVAALLRNERDEWELPGGKLEVGETPEDGVCREVAEELVLTVTEVNIIDSSVYEITAVRHLFIVSYGATYLGDEQLVSSAEHKELGAFAYDEVPGLHMPEPYKRTIGRWCRRIAISNGVG</sequence>
<comment type="similarity">
    <text evidence="1">Belongs to the Nudix hydrolase family.</text>
</comment>
<gene>
    <name evidence="4" type="ORF">D7I43_16145</name>
</gene>
<dbReference type="OrthoDB" id="9804442at2"/>
<protein>
    <submittedName>
        <fullName evidence="4">NUDIX domain-containing protein</fullName>
    </submittedName>
</protein>
<dbReference type="Gene3D" id="3.90.79.10">
    <property type="entry name" value="Nucleoside Triphosphate Pyrophosphohydrolase"/>
    <property type="match status" value="1"/>
</dbReference>
<dbReference type="InterPro" id="IPR015797">
    <property type="entry name" value="NUDIX_hydrolase-like_dom_sf"/>
</dbReference>
<dbReference type="SUPFAM" id="SSF55811">
    <property type="entry name" value="Nudix"/>
    <property type="match status" value="1"/>
</dbReference>
<evidence type="ECO:0000259" key="3">
    <source>
        <dbReference type="PROSITE" id="PS51462"/>
    </source>
</evidence>
<accession>A0A420F0Q1</accession>
<comment type="caution">
    <text evidence="4">The sequence shown here is derived from an EMBL/GenBank/DDBJ whole genome shotgun (WGS) entry which is preliminary data.</text>
</comment>
<dbReference type="PANTHER" id="PTHR43736:SF1">
    <property type="entry name" value="DIHYDRONEOPTERIN TRIPHOSPHATE DIPHOSPHATASE"/>
    <property type="match status" value="1"/>
</dbReference>
<proteinExistence type="inferred from homology"/>
<dbReference type="InterPro" id="IPR000086">
    <property type="entry name" value="NUDIX_hydrolase_dom"/>
</dbReference>
<keyword evidence="2" id="KW-0378">Hydrolase</keyword>
<evidence type="ECO:0000313" key="5">
    <source>
        <dbReference type="Proteomes" id="UP000285744"/>
    </source>
</evidence>
<feature type="domain" description="Nudix hydrolase" evidence="3">
    <location>
        <begin position="1"/>
        <end position="113"/>
    </location>
</feature>
<dbReference type="InterPro" id="IPR020476">
    <property type="entry name" value="Nudix_hydrolase"/>
</dbReference>
<reference evidence="4 5" key="1">
    <citation type="journal article" date="2018" name="Int. J. Syst. Evol. Microbiol.">
        <title>Micromonospora globbae sp. nov., an endophytic actinomycete isolated from roots of Globba winitii C. H. Wright.</title>
        <authorList>
            <person name="Kuncharoen N."/>
            <person name="Pittayakhajonwut P."/>
            <person name="Tanasupawat S."/>
        </authorList>
    </citation>
    <scope>NUCLEOTIDE SEQUENCE [LARGE SCALE GENOMIC DNA]</scope>
    <source>
        <strain evidence="4 5">WPS1-2</strain>
    </source>
</reference>
<evidence type="ECO:0000256" key="1">
    <source>
        <dbReference type="ARBA" id="ARBA00005582"/>
    </source>
</evidence>
<dbReference type="Proteomes" id="UP000285744">
    <property type="component" value="Unassembled WGS sequence"/>
</dbReference>
<dbReference type="EMBL" id="RAQQ01000010">
    <property type="protein sequence ID" value="RKF26520.1"/>
    <property type="molecule type" value="Genomic_DNA"/>
</dbReference>
<name>A0A420F0Q1_9ACTN</name>
<evidence type="ECO:0000313" key="4">
    <source>
        <dbReference type="EMBL" id="RKF26520.1"/>
    </source>
</evidence>
<evidence type="ECO:0000256" key="2">
    <source>
        <dbReference type="ARBA" id="ARBA00022801"/>
    </source>
</evidence>